<dbReference type="GO" id="GO:0016020">
    <property type="term" value="C:membrane"/>
    <property type="evidence" value="ECO:0007669"/>
    <property type="project" value="UniProtKB-SubCell"/>
</dbReference>
<evidence type="ECO:0000256" key="5">
    <source>
        <dbReference type="ARBA" id="ARBA00022989"/>
    </source>
</evidence>
<keyword evidence="6 7" id="KW-0472">Membrane</keyword>
<evidence type="ECO:0000256" key="2">
    <source>
        <dbReference type="ARBA" id="ARBA00022448"/>
    </source>
</evidence>
<evidence type="ECO:0000256" key="4">
    <source>
        <dbReference type="ARBA" id="ARBA00022970"/>
    </source>
</evidence>
<dbReference type="Proteomes" id="UP000800097">
    <property type="component" value="Unassembled WGS sequence"/>
</dbReference>
<evidence type="ECO:0000256" key="1">
    <source>
        <dbReference type="ARBA" id="ARBA00004141"/>
    </source>
</evidence>
<evidence type="ECO:0000256" key="7">
    <source>
        <dbReference type="SAM" id="Phobius"/>
    </source>
</evidence>
<comment type="subcellular location">
    <subcellularLocation>
        <location evidence="1">Membrane</location>
        <topology evidence="1">Multi-pass membrane protein</topology>
    </subcellularLocation>
</comment>
<proteinExistence type="predicted"/>
<accession>A0A6A6JF82</accession>
<sequence length="588" mass="66134">MTRRTVLSADLKERHVNMMAFSACIGFGLFLQSGKIIYIAGPGLAIVAVVLASSVMWSVVACLGEMTALFPVQGPLFEFPGRFIDEAVGYATGWISWFAWVAILAAEVLAVAQLWKFRFDEQYLRDVGYPEKELGWSTDGYSPAVWVFLFLILIGLVNLLPVRQYGQIEYIFGVLKMTFISGLIVFNVIISAIQLVPHGNHFWTWNKPYGFSSESLVVHPSHDVDTGVVLRGEQGRFLALWTAIVAALFSFVGFETIAITAAENKDLEKHETIKLATKKLTLRITILYVLGTFVGGLNVPYNDPNLINIQISSIRAGQNSIFVLAAVRNHLRTWPSLFNAFFIFSATTSGINSLYNSSRLLHALASIPEAWPLWAQNFRRRLERTTSRGVPLGTVTASWAVGLIAFLAVKPFPSLVLGRITNNAVVSELIAYAVICLSYIQFYHRIKAAAEDHTLENRSAFNRDDKQYPYRTHGQLFRAYYGFLFCLLLIVFNNWRACVSPFSTADFVSSYVGIPAFFALVAAYHVRSDGWNPLKWRRNASMQIQRPPPKVVVPGRRRGHLVYPNPKEPVWNEENLRALVAFIWGWMK</sequence>
<feature type="transmembrane region" description="Helical" evidence="7">
    <location>
        <begin position="420"/>
        <end position="440"/>
    </location>
</feature>
<dbReference type="InterPro" id="IPR050524">
    <property type="entry name" value="APC_YAT"/>
</dbReference>
<feature type="transmembrane region" description="Helical" evidence="7">
    <location>
        <begin position="46"/>
        <end position="70"/>
    </location>
</feature>
<dbReference type="Pfam" id="PF00324">
    <property type="entry name" value="AA_permease"/>
    <property type="match status" value="1"/>
</dbReference>
<feature type="transmembrane region" description="Helical" evidence="7">
    <location>
        <begin position="91"/>
        <end position="115"/>
    </location>
</feature>
<keyword evidence="2" id="KW-0813">Transport</keyword>
<feature type="transmembrane region" description="Helical" evidence="7">
    <location>
        <begin position="476"/>
        <end position="495"/>
    </location>
</feature>
<dbReference type="PANTHER" id="PTHR43341:SF35">
    <property type="entry name" value="ACID TRANSPORTER, PUTATIVE-RELATED"/>
    <property type="match status" value="1"/>
</dbReference>
<dbReference type="GeneID" id="54552017"/>
<dbReference type="AlphaFoldDB" id="A0A6A6JF82"/>
<evidence type="ECO:0000256" key="6">
    <source>
        <dbReference type="ARBA" id="ARBA00023136"/>
    </source>
</evidence>
<dbReference type="GO" id="GO:0015171">
    <property type="term" value="F:amino acid transmembrane transporter activity"/>
    <property type="evidence" value="ECO:0007669"/>
    <property type="project" value="TreeGrafter"/>
</dbReference>
<dbReference type="PROSITE" id="PS00218">
    <property type="entry name" value="AMINO_ACID_PERMEASE_1"/>
    <property type="match status" value="1"/>
</dbReference>
<feature type="transmembrane region" description="Helical" evidence="7">
    <location>
        <begin position="174"/>
        <end position="196"/>
    </location>
</feature>
<feature type="transmembrane region" description="Helical" evidence="7">
    <location>
        <begin position="20"/>
        <end position="40"/>
    </location>
</feature>
<gene>
    <name evidence="9" type="ORF">EI97DRAFT_435372</name>
</gene>
<evidence type="ECO:0000313" key="9">
    <source>
        <dbReference type="EMBL" id="KAF2274286.1"/>
    </source>
</evidence>
<dbReference type="PANTHER" id="PTHR43341">
    <property type="entry name" value="AMINO ACID PERMEASE"/>
    <property type="match status" value="1"/>
</dbReference>
<name>A0A6A6JF82_WESOR</name>
<feature type="transmembrane region" description="Helical" evidence="7">
    <location>
        <begin position="238"/>
        <end position="259"/>
    </location>
</feature>
<organism evidence="9 10">
    <name type="scientific">Westerdykella ornata</name>
    <dbReference type="NCBI Taxonomy" id="318751"/>
    <lineage>
        <taxon>Eukaryota</taxon>
        <taxon>Fungi</taxon>
        <taxon>Dikarya</taxon>
        <taxon>Ascomycota</taxon>
        <taxon>Pezizomycotina</taxon>
        <taxon>Dothideomycetes</taxon>
        <taxon>Pleosporomycetidae</taxon>
        <taxon>Pleosporales</taxon>
        <taxon>Sporormiaceae</taxon>
        <taxon>Westerdykella</taxon>
    </lineage>
</organism>
<feature type="transmembrane region" description="Helical" evidence="7">
    <location>
        <begin position="507"/>
        <end position="526"/>
    </location>
</feature>
<dbReference type="RefSeq" id="XP_033651825.1">
    <property type="nucleotide sequence ID" value="XM_033798842.1"/>
</dbReference>
<feature type="transmembrane region" description="Helical" evidence="7">
    <location>
        <begin position="389"/>
        <end position="408"/>
    </location>
</feature>
<protein>
    <recommendedName>
        <fullName evidence="8">Amino acid permease/ SLC12A domain-containing protein</fullName>
    </recommendedName>
</protein>
<feature type="transmembrane region" description="Helical" evidence="7">
    <location>
        <begin position="280"/>
        <end position="299"/>
    </location>
</feature>
<dbReference type="EMBL" id="ML986504">
    <property type="protein sequence ID" value="KAF2274286.1"/>
    <property type="molecule type" value="Genomic_DNA"/>
</dbReference>
<keyword evidence="4" id="KW-0029">Amino-acid transport</keyword>
<dbReference type="InterPro" id="IPR004840">
    <property type="entry name" value="Amino_acid_permease_CS"/>
</dbReference>
<dbReference type="OrthoDB" id="3900342at2759"/>
<evidence type="ECO:0000256" key="3">
    <source>
        <dbReference type="ARBA" id="ARBA00022692"/>
    </source>
</evidence>
<keyword evidence="10" id="KW-1185">Reference proteome</keyword>
<dbReference type="Gene3D" id="1.20.1740.10">
    <property type="entry name" value="Amino acid/polyamine transporter I"/>
    <property type="match status" value="1"/>
</dbReference>
<keyword evidence="3 7" id="KW-0812">Transmembrane</keyword>
<feature type="transmembrane region" description="Helical" evidence="7">
    <location>
        <begin position="337"/>
        <end position="355"/>
    </location>
</feature>
<evidence type="ECO:0000313" key="10">
    <source>
        <dbReference type="Proteomes" id="UP000800097"/>
    </source>
</evidence>
<keyword evidence="5 7" id="KW-1133">Transmembrane helix</keyword>
<feature type="transmembrane region" description="Helical" evidence="7">
    <location>
        <begin position="144"/>
        <end position="162"/>
    </location>
</feature>
<reference evidence="9" key="1">
    <citation type="journal article" date="2020" name="Stud. Mycol.">
        <title>101 Dothideomycetes genomes: a test case for predicting lifestyles and emergence of pathogens.</title>
        <authorList>
            <person name="Haridas S."/>
            <person name="Albert R."/>
            <person name="Binder M."/>
            <person name="Bloem J."/>
            <person name="Labutti K."/>
            <person name="Salamov A."/>
            <person name="Andreopoulos B."/>
            <person name="Baker S."/>
            <person name="Barry K."/>
            <person name="Bills G."/>
            <person name="Bluhm B."/>
            <person name="Cannon C."/>
            <person name="Castanera R."/>
            <person name="Culley D."/>
            <person name="Daum C."/>
            <person name="Ezra D."/>
            <person name="Gonzalez J."/>
            <person name="Henrissat B."/>
            <person name="Kuo A."/>
            <person name="Liang C."/>
            <person name="Lipzen A."/>
            <person name="Lutzoni F."/>
            <person name="Magnuson J."/>
            <person name="Mondo S."/>
            <person name="Nolan M."/>
            <person name="Ohm R."/>
            <person name="Pangilinan J."/>
            <person name="Park H.-J."/>
            <person name="Ramirez L."/>
            <person name="Alfaro M."/>
            <person name="Sun H."/>
            <person name="Tritt A."/>
            <person name="Yoshinaga Y."/>
            <person name="Zwiers L.-H."/>
            <person name="Turgeon B."/>
            <person name="Goodwin S."/>
            <person name="Spatafora J."/>
            <person name="Crous P."/>
            <person name="Grigoriev I."/>
        </authorList>
    </citation>
    <scope>NUCLEOTIDE SEQUENCE</scope>
    <source>
        <strain evidence="9">CBS 379.55</strain>
    </source>
</reference>
<dbReference type="InterPro" id="IPR004841">
    <property type="entry name" value="AA-permease/SLC12A_dom"/>
</dbReference>
<feature type="domain" description="Amino acid permease/ SLC12A" evidence="8">
    <location>
        <begin position="15"/>
        <end position="532"/>
    </location>
</feature>
<evidence type="ECO:0000259" key="8">
    <source>
        <dbReference type="Pfam" id="PF00324"/>
    </source>
</evidence>